<keyword evidence="1" id="KW-1133">Transmembrane helix</keyword>
<keyword evidence="1" id="KW-0472">Membrane</keyword>
<dbReference type="EMBL" id="FOFB01000035">
    <property type="protein sequence ID" value="SER33155.1"/>
    <property type="molecule type" value="Genomic_DNA"/>
</dbReference>
<feature type="transmembrane region" description="Helical" evidence="1">
    <location>
        <begin position="6"/>
        <end position="27"/>
    </location>
</feature>
<feature type="transmembrane region" description="Helical" evidence="1">
    <location>
        <begin position="34"/>
        <end position="53"/>
    </location>
</feature>
<gene>
    <name evidence="2" type="ORF">SAMN05444359_13539</name>
</gene>
<dbReference type="AlphaFoldDB" id="A0A1H9NBV1"/>
<name>A0A1H9NBV1_9BACT</name>
<dbReference type="OrthoDB" id="1495713at2"/>
<keyword evidence="1" id="KW-0812">Transmembrane</keyword>
<protein>
    <submittedName>
        <fullName evidence="2">Uncharacterized protein</fullName>
    </submittedName>
</protein>
<feature type="transmembrane region" description="Helical" evidence="1">
    <location>
        <begin position="65"/>
        <end position="82"/>
    </location>
</feature>
<reference evidence="3" key="1">
    <citation type="submission" date="2016-10" db="EMBL/GenBank/DDBJ databases">
        <authorList>
            <person name="Varghese N."/>
            <person name="Submissions S."/>
        </authorList>
    </citation>
    <scope>NUCLEOTIDE SEQUENCE [LARGE SCALE GENOMIC DNA]</scope>
    <source>
        <strain evidence="3">DSM 24740</strain>
    </source>
</reference>
<dbReference type="RefSeq" id="WP_090172896.1">
    <property type="nucleotide sequence ID" value="NZ_FOFB01000035.1"/>
</dbReference>
<sequence length="86" mass="9844">MPILSLLIGYFFPRFMIVVLYLFTGWWKTAFDGILWPILGFFFMPLTVLWYGISEHYFPGSVQTVGLVIAVLLDLGLIGNGARRKK</sequence>
<evidence type="ECO:0000313" key="2">
    <source>
        <dbReference type="EMBL" id="SER33155.1"/>
    </source>
</evidence>
<evidence type="ECO:0000313" key="3">
    <source>
        <dbReference type="Proteomes" id="UP000199021"/>
    </source>
</evidence>
<accession>A0A1H9NBV1</accession>
<dbReference type="Proteomes" id="UP000199021">
    <property type="component" value="Unassembled WGS sequence"/>
</dbReference>
<proteinExistence type="predicted"/>
<organism evidence="2 3">
    <name type="scientific">Neolewinella agarilytica</name>
    <dbReference type="NCBI Taxonomy" id="478744"/>
    <lineage>
        <taxon>Bacteria</taxon>
        <taxon>Pseudomonadati</taxon>
        <taxon>Bacteroidota</taxon>
        <taxon>Saprospiria</taxon>
        <taxon>Saprospirales</taxon>
        <taxon>Lewinellaceae</taxon>
        <taxon>Neolewinella</taxon>
    </lineage>
</organism>
<dbReference type="InParanoid" id="A0A1H9NBV1"/>
<keyword evidence="3" id="KW-1185">Reference proteome</keyword>
<dbReference type="STRING" id="478744.SAMN05444359_13539"/>
<evidence type="ECO:0000256" key="1">
    <source>
        <dbReference type="SAM" id="Phobius"/>
    </source>
</evidence>